<dbReference type="CDD" id="cd00038">
    <property type="entry name" value="CAP_ED"/>
    <property type="match status" value="1"/>
</dbReference>
<dbReference type="GO" id="GO:0035725">
    <property type="term" value="P:sodium ion transmembrane transport"/>
    <property type="evidence" value="ECO:0007669"/>
    <property type="project" value="TreeGrafter"/>
</dbReference>
<feature type="domain" description="Cyclic nucleotide-binding" evidence="1">
    <location>
        <begin position="1"/>
        <end position="73"/>
    </location>
</feature>
<dbReference type="EMBL" id="UINC01001407">
    <property type="protein sequence ID" value="SUZ79947.1"/>
    <property type="molecule type" value="Genomic_DNA"/>
</dbReference>
<dbReference type="GO" id="GO:0005249">
    <property type="term" value="F:voltage-gated potassium channel activity"/>
    <property type="evidence" value="ECO:0007669"/>
    <property type="project" value="TreeGrafter"/>
</dbReference>
<dbReference type="PANTHER" id="PTHR45689">
    <property type="entry name" value="I[[H]] CHANNEL, ISOFORM E"/>
    <property type="match status" value="1"/>
</dbReference>
<name>A0A381QPW9_9ZZZZ</name>
<evidence type="ECO:0000259" key="1">
    <source>
        <dbReference type="PROSITE" id="PS50042"/>
    </source>
</evidence>
<dbReference type="GO" id="GO:0098855">
    <property type="term" value="C:HCN channel complex"/>
    <property type="evidence" value="ECO:0007669"/>
    <property type="project" value="TreeGrafter"/>
</dbReference>
<proteinExistence type="predicted"/>
<reference evidence="2" key="1">
    <citation type="submission" date="2018-05" db="EMBL/GenBank/DDBJ databases">
        <authorList>
            <person name="Lanie J.A."/>
            <person name="Ng W.-L."/>
            <person name="Kazmierczak K.M."/>
            <person name="Andrzejewski T.M."/>
            <person name="Davidsen T.M."/>
            <person name="Wayne K.J."/>
            <person name="Tettelin H."/>
            <person name="Glass J.I."/>
            <person name="Rusch D."/>
            <person name="Podicherti R."/>
            <person name="Tsui H.-C.T."/>
            <person name="Winkler M.E."/>
        </authorList>
    </citation>
    <scope>NUCLEOTIDE SEQUENCE</scope>
</reference>
<gene>
    <name evidence="2" type="ORF">METZ01_LOCUS32801</name>
</gene>
<dbReference type="InterPro" id="IPR018490">
    <property type="entry name" value="cNMP-bd_dom_sf"/>
</dbReference>
<dbReference type="PROSITE" id="PS50042">
    <property type="entry name" value="CNMP_BINDING_3"/>
    <property type="match status" value="1"/>
</dbReference>
<dbReference type="Pfam" id="PF00027">
    <property type="entry name" value="cNMP_binding"/>
    <property type="match status" value="1"/>
</dbReference>
<protein>
    <recommendedName>
        <fullName evidence="1">Cyclic nucleotide-binding domain-containing protein</fullName>
    </recommendedName>
</protein>
<dbReference type="PANTHER" id="PTHR45689:SF5">
    <property type="entry name" value="I[[H]] CHANNEL, ISOFORM E"/>
    <property type="match status" value="1"/>
</dbReference>
<dbReference type="PRINTS" id="PR00103">
    <property type="entry name" value="CAMPKINASE"/>
</dbReference>
<dbReference type="SUPFAM" id="SSF51206">
    <property type="entry name" value="cAMP-binding domain-like"/>
    <property type="match status" value="1"/>
</dbReference>
<sequence>MIKFYKKGDTIIKDGDTDREAYIIESGEVEVLKNDIQLCILEKHSIFGEIGWLQHIPRTATVKANTDCHLYVIKPEDAPLFIEHNPKALIPILKIICTRMGEMLEKIGKAT</sequence>
<accession>A0A381QPW9</accession>
<dbReference type="AlphaFoldDB" id="A0A381QPW9"/>
<dbReference type="InterPro" id="IPR051413">
    <property type="entry name" value="K/Na_HCN_channel"/>
</dbReference>
<dbReference type="GO" id="GO:0003254">
    <property type="term" value="P:regulation of membrane depolarization"/>
    <property type="evidence" value="ECO:0007669"/>
    <property type="project" value="TreeGrafter"/>
</dbReference>
<dbReference type="Gene3D" id="2.60.120.10">
    <property type="entry name" value="Jelly Rolls"/>
    <property type="match status" value="1"/>
</dbReference>
<dbReference type="SMART" id="SM00100">
    <property type="entry name" value="cNMP"/>
    <property type="match status" value="1"/>
</dbReference>
<dbReference type="InterPro" id="IPR000595">
    <property type="entry name" value="cNMP-bd_dom"/>
</dbReference>
<dbReference type="InterPro" id="IPR014710">
    <property type="entry name" value="RmlC-like_jellyroll"/>
</dbReference>
<evidence type="ECO:0000313" key="2">
    <source>
        <dbReference type="EMBL" id="SUZ79947.1"/>
    </source>
</evidence>
<organism evidence="2">
    <name type="scientific">marine metagenome</name>
    <dbReference type="NCBI Taxonomy" id="408172"/>
    <lineage>
        <taxon>unclassified sequences</taxon>
        <taxon>metagenomes</taxon>
        <taxon>ecological metagenomes</taxon>
    </lineage>
</organism>